<evidence type="ECO:0000313" key="3">
    <source>
        <dbReference type="Proteomes" id="UP001302602"/>
    </source>
</evidence>
<dbReference type="EMBL" id="MU853230">
    <property type="protein sequence ID" value="KAK4122895.1"/>
    <property type="molecule type" value="Genomic_DNA"/>
</dbReference>
<comment type="caution">
    <text evidence="2">The sequence shown here is derived from an EMBL/GenBank/DDBJ whole genome shotgun (WGS) entry which is preliminary data.</text>
</comment>
<dbReference type="Proteomes" id="UP001302602">
    <property type="component" value="Unassembled WGS sequence"/>
</dbReference>
<dbReference type="PANTHER" id="PTHR42085:SF1">
    <property type="entry name" value="F-BOX DOMAIN-CONTAINING PROTEIN"/>
    <property type="match status" value="1"/>
</dbReference>
<feature type="region of interest" description="Disordered" evidence="1">
    <location>
        <begin position="1"/>
        <end position="38"/>
    </location>
</feature>
<reference evidence="2" key="2">
    <citation type="submission" date="2023-05" db="EMBL/GenBank/DDBJ databases">
        <authorList>
            <consortium name="Lawrence Berkeley National Laboratory"/>
            <person name="Steindorff A."/>
            <person name="Hensen N."/>
            <person name="Bonometti L."/>
            <person name="Westerberg I."/>
            <person name="Brannstrom I.O."/>
            <person name="Guillou S."/>
            <person name="Cros-Aarteil S."/>
            <person name="Calhoun S."/>
            <person name="Haridas S."/>
            <person name="Kuo A."/>
            <person name="Mondo S."/>
            <person name="Pangilinan J."/>
            <person name="Riley R."/>
            <person name="Labutti K."/>
            <person name="Andreopoulos B."/>
            <person name="Lipzen A."/>
            <person name="Chen C."/>
            <person name="Yanf M."/>
            <person name="Daum C."/>
            <person name="Ng V."/>
            <person name="Clum A."/>
            <person name="Ohm R."/>
            <person name="Martin F."/>
            <person name="Silar P."/>
            <person name="Natvig D."/>
            <person name="Lalanne C."/>
            <person name="Gautier V."/>
            <person name="Ament-Velasquez S.L."/>
            <person name="Kruys A."/>
            <person name="Hutchinson M.I."/>
            <person name="Powell A.J."/>
            <person name="Barry K."/>
            <person name="Miller A.N."/>
            <person name="Grigoriev I.V."/>
            <person name="Debuchy R."/>
            <person name="Gladieux P."/>
            <person name="Thoren M.H."/>
            <person name="Johannesson H."/>
        </authorList>
    </citation>
    <scope>NUCLEOTIDE SEQUENCE</scope>
    <source>
        <strain evidence="2">CBS 731.68</strain>
    </source>
</reference>
<reference evidence="2" key="1">
    <citation type="journal article" date="2023" name="Mol. Phylogenet. Evol.">
        <title>Genome-scale phylogeny and comparative genomics of the fungal order Sordariales.</title>
        <authorList>
            <person name="Hensen N."/>
            <person name="Bonometti L."/>
            <person name="Westerberg I."/>
            <person name="Brannstrom I.O."/>
            <person name="Guillou S."/>
            <person name="Cros-Aarteil S."/>
            <person name="Calhoun S."/>
            <person name="Haridas S."/>
            <person name="Kuo A."/>
            <person name="Mondo S."/>
            <person name="Pangilinan J."/>
            <person name="Riley R."/>
            <person name="LaButti K."/>
            <person name="Andreopoulos B."/>
            <person name="Lipzen A."/>
            <person name="Chen C."/>
            <person name="Yan M."/>
            <person name="Daum C."/>
            <person name="Ng V."/>
            <person name="Clum A."/>
            <person name="Steindorff A."/>
            <person name="Ohm R.A."/>
            <person name="Martin F."/>
            <person name="Silar P."/>
            <person name="Natvig D.O."/>
            <person name="Lalanne C."/>
            <person name="Gautier V."/>
            <person name="Ament-Velasquez S.L."/>
            <person name="Kruys A."/>
            <person name="Hutchinson M.I."/>
            <person name="Powell A.J."/>
            <person name="Barry K."/>
            <person name="Miller A.N."/>
            <person name="Grigoriev I.V."/>
            <person name="Debuchy R."/>
            <person name="Gladieux P."/>
            <person name="Hiltunen Thoren M."/>
            <person name="Johannesson H."/>
        </authorList>
    </citation>
    <scope>NUCLEOTIDE SEQUENCE</scope>
    <source>
        <strain evidence="2">CBS 731.68</strain>
    </source>
</reference>
<proteinExistence type="predicted"/>
<dbReference type="AlphaFoldDB" id="A0AAN6TY29"/>
<name>A0AAN6TY29_9PEZI</name>
<sequence>MNPSSSAPERCGRCGQTASISGGRRASTSLKRKADHGIESGATSAKRLQSVKNAGDVDKFMTTLVPMSTQPGSVAGDGTTVSFLSLPAELRLQIYGLLFKADRPVFPQVMDGPIHPALKSGFPKGVVLAMVLANKQISGEVTHFIFSSNSFYLRASPHFHDWLARIGLQNSHLVREITVFCPRTKTVKETNELLGPTFLTLRRCTPNLRQLVIQSDNWEHWRGTFAIRSLIWFTKRYSWKRTFPSLRHLTVKTVEYWDSEYSTYRRTFYDTFFHRTQLPVTGINKVRPWIWMSNSYHDDWILDQCTPNGVVWLRLPEMDEGSA</sequence>
<dbReference type="InterPro" id="IPR038883">
    <property type="entry name" value="AN11006-like"/>
</dbReference>
<evidence type="ECO:0000313" key="2">
    <source>
        <dbReference type="EMBL" id="KAK4122895.1"/>
    </source>
</evidence>
<organism evidence="2 3">
    <name type="scientific">Parathielavia appendiculata</name>
    <dbReference type="NCBI Taxonomy" id="2587402"/>
    <lineage>
        <taxon>Eukaryota</taxon>
        <taxon>Fungi</taxon>
        <taxon>Dikarya</taxon>
        <taxon>Ascomycota</taxon>
        <taxon>Pezizomycotina</taxon>
        <taxon>Sordariomycetes</taxon>
        <taxon>Sordariomycetidae</taxon>
        <taxon>Sordariales</taxon>
        <taxon>Chaetomiaceae</taxon>
        <taxon>Parathielavia</taxon>
    </lineage>
</organism>
<accession>A0AAN6TY29</accession>
<dbReference type="RefSeq" id="XP_062646666.1">
    <property type="nucleotide sequence ID" value="XM_062791309.1"/>
</dbReference>
<dbReference type="PANTHER" id="PTHR42085">
    <property type="entry name" value="F-BOX DOMAIN-CONTAINING PROTEIN"/>
    <property type="match status" value="1"/>
</dbReference>
<dbReference type="GeneID" id="87828078"/>
<protein>
    <submittedName>
        <fullName evidence="2">Uncharacterized protein</fullName>
    </submittedName>
</protein>
<gene>
    <name evidence="2" type="ORF">N657DRAFT_634860</name>
</gene>
<keyword evidence="3" id="KW-1185">Reference proteome</keyword>
<evidence type="ECO:0000256" key="1">
    <source>
        <dbReference type="SAM" id="MobiDB-lite"/>
    </source>
</evidence>